<dbReference type="InterPro" id="IPR003010">
    <property type="entry name" value="C-N_Hydrolase"/>
</dbReference>
<dbReference type="Gene3D" id="3.60.110.10">
    <property type="entry name" value="Carbon-nitrogen hydrolase"/>
    <property type="match status" value="1"/>
</dbReference>
<dbReference type="OMA" id="MRVAVCQ"/>
<dbReference type="PANTHER" id="PTHR23088:SF27">
    <property type="entry name" value="DEAMINATED GLUTATHIONE AMIDASE"/>
    <property type="match status" value="1"/>
</dbReference>
<dbReference type="OrthoDB" id="10250282at2759"/>
<feature type="compositionally biased region" description="Low complexity" evidence="2">
    <location>
        <begin position="85"/>
        <end position="98"/>
    </location>
</feature>
<proteinExistence type="predicted"/>
<dbReference type="RefSeq" id="XP_013240233.1">
    <property type="nucleotide sequence ID" value="XM_013384779.1"/>
</dbReference>
<feature type="region of interest" description="Disordered" evidence="2">
    <location>
        <begin position="81"/>
        <end position="104"/>
    </location>
</feature>
<gene>
    <name evidence="4" type="ORF">K437DRAFT_259956</name>
</gene>
<dbReference type="InterPro" id="IPR045254">
    <property type="entry name" value="Nit1/2_C-N_Hydrolase"/>
</dbReference>
<evidence type="ECO:0000259" key="3">
    <source>
        <dbReference type="PROSITE" id="PS50263"/>
    </source>
</evidence>
<evidence type="ECO:0000256" key="1">
    <source>
        <dbReference type="ARBA" id="ARBA00022801"/>
    </source>
</evidence>
<dbReference type="STRING" id="1037660.A0A066VE38"/>
<dbReference type="InterPro" id="IPR001110">
    <property type="entry name" value="UPF0012_CS"/>
</dbReference>
<name>A0A066VE38_TILAU</name>
<dbReference type="FunCoup" id="A0A066VE38">
    <property type="interactions" value="59"/>
</dbReference>
<dbReference type="Proteomes" id="UP000027361">
    <property type="component" value="Unassembled WGS sequence"/>
</dbReference>
<sequence length="294" mass="31783">MLAAVGQMCSTGQPLANLNAAVSIISRAAAAGAAAVFLPEATDFIAPASHVPALTRSAENRAFVDGLRDAARRHGVEISVGIHEPPASSPSDSDSDAQVQDDKHRKGRCYNTQLLIGSDGNDVQRYRKLHLFDVDIKGGLKILESDTTIPGRALSDAVDSRVGKLGLLTCYDLRFPEPSLSLRKAGAQVLTYPSAFTVRTGAAHWEILLRARAIETQCYVLAAAQVGSHEGTKRVSWGHAMAVDPYGSVIAQCSDMQPYQPSFCLANIDLDLLENVRKEMPLWEQRRPDVYSTI</sequence>
<comment type="caution">
    <text evidence="4">The sequence shown here is derived from an EMBL/GenBank/DDBJ whole genome shotgun (WGS) entry which is preliminary data.</text>
</comment>
<dbReference type="CDD" id="cd07572">
    <property type="entry name" value="nit"/>
    <property type="match status" value="1"/>
</dbReference>
<dbReference type="AlphaFoldDB" id="A0A066VE38"/>
<dbReference type="InParanoid" id="A0A066VE38"/>
<evidence type="ECO:0000256" key="2">
    <source>
        <dbReference type="SAM" id="MobiDB-lite"/>
    </source>
</evidence>
<dbReference type="InterPro" id="IPR036526">
    <property type="entry name" value="C-N_Hydrolase_sf"/>
</dbReference>
<evidence type="ECO:0000313" key="4">
    <source>
        <dbReference type="EMBL" id="KDN37024.1"/>
    </source>
</evidence>
<feature type="domain" description="CN hydrolase" evidence="3">
    <location>
        <begin position="1"/>
        <end position="270"/>
    </location>
</feature>
<dbReference type="PROSITE" id="PS01227">
    <property type="entry name" value="UPF0012"/>
    <property type="match status" value="1"/>
</dbReference>
<dbReference type="PANTHER" id="PTHR23088">
    <property type="entry name" value="NITRILASE-RELATED"/>
    <property type="match status" value="1"/>
</dbReference>
<dbReference type="GeneID" id="25265420"/>
<evidence type="ECO:0000313" key="5">
    <source>
        <dbReference type="Proteomes" id="UP000027361"/>
    </source>
</evidence>
<keyword evidence="5" id="KW-1185">Reference proteome</keyword>
<dbReference type="SUPFAM" id="SSF56317">
    <property type="entry name" value="Carbon-nitrogen hydrolase"/>
    <property type="match status" value="1"/>
</dbReference>
<dbReference type="Pfam" id="PF00795">
    <property type="entry name" value="CN_hydrolase"/>
    <property type="match status" value="1"/>
</dbReference>
<reference evidence="4 5" key="1">
    <citation type="submission" date="2014-05" db="EMBL/GenBank/DDBJ databases">
        <title>Draft genome sequence of a rare smut relative, Tilletiaria anomala UBC 951.</title>
        <authorList>
            <consortium name="DOE Joint Genome Institute"/>
            <person name="Toome M."/>
            <person name="Kuo A."/>
            <person name="Henrissat B."/>
            <person name="Lipzen A."/>
            <person name="Tritt A."/>
            <person name="Yoshinaga Y."/>
            <person name="Zane M."/>
            <person name="Barry K."/>
            <person name="Grigoriev I.V."/>
            <person name="Spatafora J.W."/>
            <person name="Aimea M.C."/>
        </authorList>
    </citation>
    <scope>NUCLEOTIDE SEQUENCE [LARGE SCALE GENOMIC DNA]</scope>
    <source>
        <strain evidence="4 5">UBC 951</strain>
    </source>
</reference>
<organism evidence="4 5">
    <name type="scientific">Tilletiaria anomala (strain ATCC 24038 / CBS 436.72 / UBC 951)</name>
    <dbReference type="NCBI Taxonomy" id="1037660"/>
    <lineage>
        <taxon>Eukaryota</taxon>
        <taxon>Fungi</taxon>
        <taxon>Dikarya</taxon>
        <taxon>Basidiomycota</taxon>
        <taxon>Ustilaginomycotina</taxon>
        <taxon>Exobasidiomycetes</taxon>
        <taxon>Georgefischeriales</taxon>
        <taxon>Tilletiariaceae</taxon>
        <taxon>Tilletiaria</taxon>
    </lineage>
</organism>
<keyword evidence="1" id="KW-0378">Hydrolase</keyword>
<dbReference type="GO" id="GO:0016811">
    <property type="term" value="F:hydrolase activity, acting on carbon-nitrogen (but not peptide) bonds, in linear amides"/>
    <property type="evidence" value="ECO:0007669"/>
    <property type="project" value="InterPro"/>
</dbReference>
<dbReference type="HOGENOM" id="CLU_030130_1_2_1"/>
<protein>
    <submittedName>
        <fullName evidence="4">Putative NIT2-nitrilase</fullName>
    </submittedName>
</protein>
<accession>A0A066VE38</accession>
<dbReference type="EMBL" id="JMSN01000151">
    <property type="protein sequence ID" value="KDN37024.1"/>
    <property type="molecule type" value="Genomic_DNA"/>
</dbReference>
<dbReference type="PROSITE" id="PS50263">
    <property type="entry name" value="CN_HYDROLASE"/>
    <property type="match status" value="1"/>
</dbReference>